<dbReference type="AlphaFoldDB" id="A0AAN9LU76"/>
<evidence type="ECO:0000256" key="1">
    <source>
        <dbReference type="SAM" id="MobiDB-lite"/>
    </source>
</evidence>
<name>A0AAN9LU76_CANGL</name>
<comment type="caution">
    <text evidence="2">The sequence shown here is derived from an EMBL/GenBank/DDBJ whole genome shotgun (WGS) entry which is preliminary data.</text>
</comment>
<gene>
    <name evidence="2" type="ORF">VNO77_20332</name>
</gene>
<feature type="compositionally biased region" description="Basic and acidic residues" evidence="1">
    <location>
        <begin position="1"/>
        <end position="12"/>
    </location>
</feature>
<keyword evidence="3" id="KW-1185">Reference proteome</keyword>
<sequence>MMQRLMEEKDKQGSGLEPKGAPLKRLRRSPSLVIDPMGLSVLLGAVKCFCVCSKRNQRIFAYKEDNIADSSNMVKIVCSLSLSIGTPISTECFNFELVLEKLEKMESGLKC</sequence>
<evidence type="ECO:0000313" key="3">
    <source>
        <dbReference type="Proteomes" id="UP001367508"/>
    </source>
</evidence>
<proteinExistence type="predicted"/>
<evidence type="ECO:0000313" key="2">
    <source>
        <dbReference type="EMBL" id="KAK7339653.1"/>
    </source>
</evidence>
<protein>
    <submittedName>
        <fullName evidence="2">Uncharacterized protein</fullName>
    </submittedName>
</protein>
<organism evidence="2 3">
    <name type="scientific">Canavalia gladiata</name>
    <name type="common">Sword bean</name>
    <name type="synonym">Dolichos gladiatus</name>
    <dbReference type="NCBI Taxonomy" id="3824"/>
    <lineage>
        <taxon>Eukaryota</taxon>
        <taxon>Viridiplantae</taxon>
        <taxon>Streptophyta</taxon>
        <taxon>Embryophyta</taxon>
        <taxon>Tracheophyta</taxon>
        <taxon>Spermatophyta</taxon>
        <taxon>Magnoliopsida</taxon>
        <taxon>eudicotyledons</taxon>
        <taxon>Gunneridae</taxon>
        <taxon>Pentapetalae</taxon>
        <taxon>rosids</taxon>
        <taxon>fabids</taxon>
        <taxon>Fabales</taxon>
        <taxon>Fabaceae</taxon>
        <taxon>Papilionoideae</taxon>
        <taxon>50 kb inversion clade</taxon>
        <taxon>NPAAA clade</taxon>
        <taxon>indigoferoid/millettioid clade</taxon>
        <taxon>Phaseoleae</taxon>
        <taxon>Canavalia</taxon>
    </lineage>
</organism>
<dbReference type="Proteomes" id="UP001367508">
    <property type="component" value="Unassembled WGS sequence"/>
</dbReference>
<accession>A0AAN9LU76</accession>
<feature type="region of interest" description="Disordered" evidence="1">
    <location>
        <begin position="1"/>
        <end position="23"/>
    </location>
</feature>
<reference evidence="2 3" key="1">
    <citation type="submission" date="2024-01" db="EMBL/GenBank/DDBJ databases">
        <title>The genomes of 5 underutilized Papilionoideae crops provide insights into root nodulation and disease resistanc.</title>
        <authorList>
            <person name="Jiang F."/>
        </authorList>
    </citation>
    <scope>NUCLEOTIDE SEQUENCE [LARGE SCALE GENOMIC DNA]</scope>
    <source>
        <strain evidence="2">LVBAO_FW01</strain>
        <tissue evidence="2">Leaves</tissue>
    </source>
</reference>
<dbReference type="EMBL" id="JAYMYQ010000004">
    <property type="protein sequence ID" value="KAK7339653.1"/>
    <property type="molecule type" value="Genomic_DNA"/>
</dbReference>